<evidence type="ECO:0000256" key="12">
    <source>
        <dbReference type="SAM" id="Phobius"/>
    </source>
</evidence>
<dbReference type="SMART" id="SM00387">
    <property type="entry name" value="HATPase_c"/>
    <property type="match status" value="1"/>
</dbReference>
<dbReference type="Gene3D" id="3.30.565.10">
    <property type="entry name" value="Histidine kinase-like ATPase, C-terminal domain"/>
    <property type="match status" value="1"/>
</dbReference>
<evidence type="ECO:0000313" key="14">
    <source>
        <dbReference type="EMBL" id="MDR6721643.1"/>
    </source>
</evidence>
<evidence type="ECO:0000256" key="9">
    <source>
        <dbReference type="ARBA" id="ARBA00022989"/>
    </source>
</evidence>
<evidence type="ECO:0000256" key="6">
    <source>
        <dbReference type="ARBA" id="ARBA00022741"/>
    </source>
</evidence>
<accession>A0AAP5GW27</accession>
<evidence type="ECO:0000256" key="8">
    <source>
        <dbReference type="ARBA" id="ARBA00022840"/>
    </source>
</evidence>
<keyword evidence="5 12" id="KW-0812">Transmembrane</keyword>
<keyword evidence="3" id="KW-0597">Phosphoprotein</keyword>
<keyword evidence="10" id="KW-0902">Two-component regulatory system</keyword>
<dbReference type="AlphaFoldDB" id="A0AAP5GW27"/>
<feature type="domain" description="HAMP" evidence="13">
    <location>
        <begin position="305"/>
        <end position="358"/>
    </location>
</feature>
<evidence type="ECO:0000256" key="5">
    <source>
        <dbReference type="ARBA" id="ARBA00022692"/>
    </source>
</evidence>
<evidence type="ECO:0000256" key="11">
    <source>
        <dbReference type="ARBA" id="ARBA00023136"/>
    </source>
</evidence>
<dbReference type="Pfam" id="PF06580">
    <property type="entry name" value="His_kinase"/>
    <property type="match status" value="1"/>
</dbReference>
<comment type="subcellular location">
    <subcellularLocation>
        <location evidence="1">Cell membrane</location>
        <topology evidence="1">Multi-pass membrane protein</topology>
    </subcellularLocation>
</comment>
<dbReference type="EC" id="2.7.13.3" evidence="14"/>
<dbReference type="CDD" id="cd06225">
    <property type="entry name" value="HAMP"/>
    <property type="match status" value="1"/>
</dbReference>
<dbReference type="GO" id="GO:0005886">
    <property type="term" value="C:plasma membrane"/>
    <property type="evidence" value="ECO:0007669"/>
    <property type="project" value="UniProtKB-SubCell"/>
</dbReference>
<keyword evidence="6" id="KW-0547">Nucleotide-binding</keyword>
<dbReference type="PROSITE" id="PS50885">
    <property type="entry name" value="HAMP"/>
    <property type="match status" value="1"/>
</dbReference>
<evidence type="ECO:0000256" key="2">
    <source>
        <dbReference type="ARBA" id="ARBA00022475"/>
    </source>
</evidence>
<dbReference type="GO" id="GO:0000155">
    <property type="term" value="F:phosphorelay sensor kinase activity"/>
    <property type="evidence" value="ECO:0007669"/>
    <property type="project" value="InterPro"/>
</dbReference>
<dbReference type="InterPro" id="IPR010559">
    <property type="entry name" value="Sig_transdc_His_kin_internal"/>
</dbReference>
<organism evidence="14 15">
    <name type="scientific">Paenibacillus amylolyticus</name>
    <dbReference type="NCBI Taxonomy" id="1451"/>
    <lineage>
        <taxon>Bacteria</taxon>
        <taxon>Bacillati</taxon>
        <taxon>Bacillota</taxon>
        <taxon>Bacilli</taxon>
        <taxon>Bacillales</taxon>
        <taxon>Paenibacillaceae</taxon>
        <taxon>Paenibacillus</taxon>
    </lineage>
</organism>
<dbReference type="Pfam" id="PF00672">
    <property type="entry name" value="HAMP"/>
    <property type="match status" value="1"/>
</dbReference>
<dbReference type="InterPro" id="IPR050640">
    <property type="entry name" value="Bact_2-comp_sensor_kinase"/>
</dbReference>
<keyword evidence="7 14" id="KW-0418">Kinase</keyword>
<keyword evidence="2" id="KW-1003">Cell membrane</keyword>
<feature type="transmembrane region" description="Helical" evidence="12">
    <location>
        <begin position="15"/>
        <end position="34"/>
    </location>
</feature>
<dbReference type="RefSeq" id="WP_310135652.1">
    <property type="nucleotide sequence ID" value="NZ_JAVDTR010000001.1"/>
</dbReference>
<dbReference type="InterPro" id="IPR036890">
    <property type="entry name" value="HATPase_C_sf"/>
</dbReference>
<keyword evidence="4 14" id="KW-0808">Transferase</keyword>
<sequence>MGIHFPRFSWNSIRFKLVVGLFVVTLPLITLLIYNNRYSIDVVRNQVAISNKNLISLYMNQIDDRLELAEKNILGLATTNSDIQSMGTPNSEDEYQIAKYNASVDLSNSMFLYKSIDAFFVYVPNRQDLLDISQSSVPFPERIEVEQNLIKHLNQLSDSSQMPSNSWYIQNVGDQSYLLRVTEADNLFIGAWVNANTLLGPLSLIDFGENGSGLLITSAGKPMVRSDLDLEHVDLTKGFQHYYLTGDRNNLMVVGQSSSEGDFSLAAIIPNNQILQNLPMLSWLIGWISFSAIALVPISLYFLHRTLLVPLNRLIAVMNKINKGLLHVRVEDYKTSDEFLMVYHTFNKMIKQIEKLKIDVYEEQLSKQRIELQHLQLQINPHFFMNSLNILYSLAQVKNFTLIQDMTLCLVRYFRFMFRSNLSFVTLTEELEHVRNYVRIQELRFPEQVTCTIEYPEMLKHLNIPPLLIQTFLENSIKHSVTLEEPLHLSVILELRETGLNPFIEIIIRDTGRGFPEDVLTQIRSGNRIVDEKGEHIGIWNLKKRLLLLYGQDASLSCYNGFPQGAVVVVRLPYAEEL</sequence>
<dbReference type="SUPFAM" id="SSF55874">
    <property type="entry name" value="ATPase domain of HSP90 chaperone/DNA topoisomerase II/histidine kinase"/>
    <property type="match status" value="1"/>
</dbReference>
<evidence type="ECO:0000256" key="1">
    <source>
        <dbReference type="ARBA" id="ARBA00004651"/>
    </source>
</evidence>
<dbReference type="InterPro" id="IPR003594">
    <property type="entry name" value="HATPase_dom"/>
</dbReference>
<gene>
    <name evidence="14" type="ORF">J2W91_000091</name>
</gene>
<evidence type="ECO:0000313" key="15">
    <source>
        <dbReference type="Proteomes" id="UP001254832"/>
    </source>
</evidence>
<dbReference type="SUPFAM" id="SSF158472">
    <property type="entry name" value="HAMP domain-like"/>
    <property type="match status" value="1"/>
</dbReference>
<proteinExistence type="predicted"/>
<dbReference type="Gene3D" id="6.10.340.10">
    <property type="match status" value="1"/>
</dbReference>
<dbReference type="EMBL" id="JAVDTR010000001">
    <property type="protein sequence ID" value="MDR6721643.1"/>
    <property type="molecule type" value="Genomic_DNA"/>
</dbReference>
<evidence type="ECO:0000256" key="3">
    <source>
        <dbReference type="ARBA" id="ARBA00022553"/>
    </source>
</evidence>
<name>A0AAP5GW27_PAEAM</name>
<dbReference type="GO" id="GO:0005524">
    <property type="term" value="F:ATP binding"/>
    <property type="evidence" value="ECO:0007669"/>
    <property type="project" value="UniProtKB-KW"/>
</dbReference>
<keyword evidence="11 12" id="KW-0472">Membrane</keyword>
<comment type="caution">
    <text evidence="14">The sequence shown here is derived from an EMBL/GenBank/DDBJ whole genome shotgun (WGS) entry which is preliminary data.</text>
</comment>
<dbReference type="InterPro" id="IPR003660">
    <property type="entry name" value="HAMP_dom"/>
</dbReference>
<evidence type="ECO:0000256" key="4">
    <source>
        <dbReference type="ARBA" id="ARBA00022679"/>
    </source>
</evidence>
<evidence type="ECO:0000256" key="10">
    <source>
        <dbReference type="ARBA" id="ARBA00023012"/>
    </source>
</evidence>
<dbReference type="Proteomes" id="UP001254832">
    <property type="component" value="Unassembled WGS sequence"/>
</dbReference>
<protein>
    <submittedName>
        <fullName evidence="14">Two-component system sensor histidine kinase YesM</fullName>
        <ecNumber evidence="14">2.7.13.3</ecNumber>
    </submittedName>
</protein>
<evidence type="ECO:0000256" key="7">
    <source>
        <dbReference type="ARBA" id="ARBA00022777"/>
    </source>
</evidence>
<reference evidence="14" key="1">
    <citation type="submission" date="2023-07" db="EMBL/GenBank/DDBJ databases">
        <title>Sorghum-associated microbial communities from plants grown in Nebraska, USA.</title>
        <authorList>
            <person name="Schachtman D."/>
        </authorList>
    </citation>
    <scope>NUCLEOTIDE SEQUENCE</scope>
    <source>
        <strain evidence="14">BE80</strain>
    </source>
</reference>
<dbReference type="PANTHER" id="PTHR34220">
    <property type="entry name" value="SENSOR HISTIDINE KINASE YPDA"/>
    <property type="match status" value="1"/>
</dbReference>
<keyword evidence="9 12" id="KW-1133">Transmembrane helix</keyword>
<dbReference type="Pfam" id="PF02518">
    <property type="entry name" value="HATPase_c"/>
    <property type="match status" value="1"/>
</dbReference>
<evidence type="ECO:0000259" key="13">
    <source>
        <dbReference type="PROSITE" id="PS50885"/>
    </source>
</evidence>
<dbReference type="SMART" id="SM00304">
    <property type="entry name" value="HAMP"/>
    <property type="match status" value="1"/>
</dbReference>
<keyword evidence="8" id="KW-0067">ATP-binding</keyword>
<feature type="transmembrane region" description="Helical" evidence="12">
    <location>
        <begin position="280"/>
        <end position="303"/>
    </location>
</feature>
<dbReference type="PANTHER" id="PTHR34220:SF11">
    <property type="entry name" value="SENSOR PROTEIN KINASE HPTS"/>
    <property type="match status" value="1"/>
</dbReference>